<reference key="2">
    <citation type="submission" date="2011-04" db="EMBL/GenBank/DDBJ databases">
        <title>High-quality genome sequence of Pichia pastoris CBS 7435.</title>
        <authorList>
            <person name="Kueberl A."/>
            <person name="Schneider J."/>
            <person name="Thallinger G.G."/>
            <person name="Anderl I."/>
            <person name="Wibberg D."/>
            <person name="Hajek T."/>
            <person name="Jaenicke S."/>
            <person name="Brinkrolf K."/>
            <person name="Goesmann A."/>
            <person name="Szczepanowski R."/>
            <person name="Puehler A."/>
            <person name="Schwab H."/>
            <person name="Glieder A."/>
            <person name="Pichler H."/>
        </authorList>
    </citation>
    <scope>NUCLEOTIDE SEQUENCE</scope>
    <source>
        <strain>CBS 7435</strain>
    </source>
</reference>
<gene>
    <name evidence="2" type="ordered locus">PP7435_Chr2-0766</name>
</gene>
<sequence>MLKKVQRTPIIHNIMISLVSRAAVRSSNAIRCYSTEVAPRKTSSLKGGLFGFLLGTTITGVAGYYYLLNEYKNSSDLVLSDVLALQKSIRNLETQVRVLESKK</sequence>
<keyword evidence="3" id="KW-1185">Reference proteome</keyword>
<protein>
    <submittedName>
        <fullName evidence="2">Uncharacterized protein</fullName>
    </submittedName>
</protein>
<keyword evidence="1" id="KW-1133">Transmembrane helix</keyword>
<dbReference type="EMBL" id="FR839629">
    <property type="protein sequence ID" value="CCA38451.1"/>
    <property type="molecule type" value="Genomic_DNA"/>
</dbReference>
<reference evidence="2 3" key="3">
    <citation type="journal article" date="2016" name="FEMS Yeast Res.">
        <title>Curation of the genome annotation of Pichia pastoris (Komagataella phaffii) CBS7435 from gene level to protein function.</title>
        <authorList>
            <person name="Valli M."/>
            <person name="Tatto N.E."/>
            <person name="Peymann A."/>
            <person name="Gruber C."/>
            <person name="Landes N."/>
            <person name="Ekker H."/>
            <person name="Thallinger G.G."/>
            <person name="Mattanovich D."/>
            <person name="Gasser B."/>
            <person name="Graf A.B."/>
        </authorList>
    </citation>
    <scope>GENOME REANNOTATION</scope>
    <source>
        <strain evidence="2 3">ATCC 76273 / CBS 7435 / CECT 11047 / NRRL Y-11430 / Wegner 21-1</strain>
    </source>
</reference>
<keyword evidence="1" id="KW-0472">Membrane</keyword>
<evidence type="ECO:0000256" key="1">
    <source>
        <dbReference type="SAM" id="Phobius"/>
    </source>
</evidence>
<dbReference type="Proteomes" id="UP000006853">
    <property type="component" value="Chromosome 2"/>
</dbReference>
<dbReference type="HOGENOM" id="CLU_136352_2_0_1"/>
<dbReference type="PANTHER" id="PTHR37849:SF1">
    <property type="entry name" value="YALI0E11605P"/>
    <property type="match status" value="1"/>
</dbReference>
<evidence type="ECO:0000313" key="3">
    <source>
        <dbReference type="Proteomes" id="UP000006853"/>
    </source>
</evidence>
<evidence type="ECO:0000313" key="2">
    <source>
        <dbReference type="EMBL" id="CCA38451.1"/>
    </source>
</evidence>
<reference evidence="2 3" key="1">
    <citation type="journal article" date="2011" name="J. Biotechnol.">
        <title>High-quality genome sequence of Pichia pastoris CBS7435.</title>
        <authorList>
            <person name="Kuberl A."/>
            <person name="Schneider J."/>
            <person name="Thallinger G.G."/>
            <person name="Anderl I."/>
            <person name="Wibberg D."/>
            <person name="Hajek T."/>
            <person name="Jaenicke S."/>
            <person name="Brinkrolf K."/>
            <person name="Goesmann A."/>
            <person name="Szczepanowski R."/>
            <person name="Puhler A."/>
            <person name="Schwab H."/>
            <person name="Glieder A."/>
            <person name="Pichler H."/>
        </authorList>
    </citation>
    <scope>NUCLEOTIDE SEQUENCE [LARGE SCALE GENOMIC DNA]</scope>
    <source>
        <strain evidence="3">ATCC 76273 / CBS 7435 / CECT 11047 / NRRL Y-11430 / Wegner 21-1</strain>
    </source>
</reference>
<feature type="transmembrane region" description="Helical" evidence="1">
    <location>
        <begin position="49"/>
        <end position="67"/>
    </location>
</feature>
<dbReference type="AlphaFoldDB" id="F2QSS3"/>
<proteinExistence type="predicted"/>
<organism evidence="2 3">
    <name type="scientific">Komagataella phaffii (strain ATCC 76273 / CBS 7435 / CECT 11047 / NRRL Y-11430 / Wegner 21-1)</name>
    <name type="common">Yeast</name>
    <name type="synonym">Pichia pastoris</name>
    <dbReference type="NCBI Taxonomy" id="981350"/>
    <lineage>
        <taxon>Eukaryota</taxon>
        <taxon>Fungi</taxon>
        <taxon>Dikarya</taxon>
        <taxon>Ascomycota</taxon>
        <taxon>Saccharomycotina</taxon>
        <taxon>Pichiomycetes</taxon>
        <taxon>Pichiales</taxon>
        <taxon>Pichiaceae</taxon>
        <taxon>Komagataella</taxon>
    </lineage>
</organism>
<keyword evidence="1" id="KW-0812">Transmembrane</keyword>
<dbReference type="PANTHER" id="PTHR37849">
    <property type="entry name" value="YALI0E11605P"/>
    <property type="match status" value="1"/>
</dbReference>
<name>F2QSS3_KOMPC</name>
<accession>F2QSS3</accession>